<dbReference type="PANTHER" id="PTHR33065">
    <property type="entry name" value="OS07G0486400 PROTEIN"/>
    <property type="match status" value="1"/>
</dbReference>
<evidence type="ECO:0000256" key="1">
    <source>
        <dbReference type="SAM" id="MobiDB-lite"/>
    </source>
</evidence>
<feature type="compositionally biased region" description="Gly residues" evidence="1">
    <location>
        <begin position="18"/>
        <end position="36"/>
    </location>
</feature>
<dbReference type="PANTHER" id="PTHR33065:SF95">
    <property type="entry name" value="OS07G0646300 PROTEIN"/>
    <property type="match status" value="1"/>
</dbReference>
<dbReference type="Pfam" id="PF20241">
    <property type="entry name" value="DUF6598"/>
    <property type="match status" value="1"/>
</dbReference>
<organism evidence="3 4">
    <name type="scientific">Lolium multiflorum</name>
    <name type="common">Italian ryegrass</name>
    <name type="synonym">Lolium perenne subsp. multiflorum</name>
    <dbReference type="NCBI Taxonomy" id="4521"/>
    <lineage>
        <taxon>Eukaryota</taxon>
        <taxon>Viridiplantae</taxon>
        <taxon>Streptophyta</taxon>
        <taxon>Embryophyta</taxon>
        <taxon>Tracheophyta</taxon>
        <taxon>Spermatophyta</taxon>
        <taxon>Magnoliopsida</taxon>
        <taxon>Liliopsida</taxon>
        <taxon>Poales</taxon>
        <taxon>Poaceae</taxon>
        <taxon>BOP clade</taxon>
        <taxon>Pooideae</taxon>
        <taxon>Poodae</taxon>
        <taxon>Poeae</taxon>
        <taxon>Poeae Chloroplast Group 2 (Poeae type)</taxon>
        <taxon>Loliodinae</taxon>
        <taxon>Loliinae</taxon>
        <taxon>Lolium</taxon>
    </lineage>
</organism>
<evidence type="ECO:0000313" key="4">
    <source>
        <dbReference type="Proteomes" id="UP001231189"/>
    </source>
</evidence>
<protein>
    <recommendedName>
        <fullName evidence="2">DUF6598 domain-containing protein</fullName>
    </recommendedName>
</protein>
<comment type="caution">
    <text evidence="3">The sequence shown here is derived from an EMBL/GenBank/DDBJ whole genome shotgun (WGS) entry which is preliminary data.</text>
</comment>
<evidence type="ECO:0000313" key="3">
    <source>
        <dbReference type="EMBL" id="KAK1666138.1"/>
    </source>
</evidence>
<sequence>MCNARMEGSTYSKTEQKGWGGIGEAGEYSGEGEGEAGVGLTEKTHACCSRVEISHRCRSGSTGARMDWEWPRSGSTTLTPLFFAFESLPSVHISQGSLINMSGPKRGIEMSDFILIEYDMRIKTGKHEKDDLQLIDGASLIGDGGIWIQPFTFHIPGDWGAVDITLSRLGRAVEATVEVIISEVQSNFSLSLGCLTSGLDVEIRLFDGTITDSRGIKRSVVTVVKDSLIDLKFKLGAQPSCSDQYCCSFRAKTHGHDTHGIKTDFALISVKVTWSTLPCGFSG</sequence>
<feature type="domain" description="DUF6598" evidence="2">
    <location>
        <begin position="93"/>
        <end position="272"/>
    </location>
</feature>
<dbReference type="AlphaFoldDB" id="A0AAD8SZ53"/>
<feature type="region of interest" description="Disordered" evidence="1">
    <location>
        <begin position="1"/>
        <end position="36"/>
    </location>
</feature>
<accession>A0AAD8SZ53</accession>
<proteinExistence type="predicted"/>
<name>A0AAD8SZ53_LOLMU</name>
<gene>
    <name evidence="3" type="ORF">QYE76_054297</name>
</gene>
<dbReference type="EMBL" id="JAUUTY010000003">
    <property type="protein sequence ID" value="KAK1666138.1"/>
    <property type="molecule type" value="Genomic_DNA"/>
</dbReference>
<dbReference type="InterPro" id="IPR046533">
    <property type="entry name" value="DUF6598"/>
</dbReference>
<reference evidence="3" key="1">
    <citation type="submission" date="2023-07" db="EMBL/GenBank/DDBJ databases">
        <title>A chromosome-level genome assembly of Lolium multiflorum.</title>
        <authorList>
            <person name="Chen Y."/>
            <person name="Copetti D."/>
            <person name="Kolliker R."/>
            <person name="Studer B."/>
        </authorList>
    </citation>
    <scope>NUCLEOTIDE SEQUENCE</scope>
    <source>
        <strain evidence="3">02402/16</strain>
        <tissue evidence="3">Leaf</tissue>
    </source>
</reference>
<keyword evidence="4" id="KW-1185">Reference proteome</keyword>
<dbReference type="Proteomes" id="UP001231189">
    <property type="component" value="Unassembled WGS sequence"/>
</dbReference>
<evidence type="ECO:0000259" key="2">
    <source>
        <dbReference type="Pfam" id="PF20241"/>
    </source>
</evidence>